<reference evidence="1 2" key="1">
    <citation type="submission" date="2015-12" db="EMBL/GenBank/DDBJ databases">
        <title>The genome of Folsomia candida.</title>
        <authorList>
            <person name="Faddeeva A."/>
            <person name="Derks M.F."/>
            <person name="Anvar Y."/>
            <person name="Smit S."/>
            <person name="Van Straalen N."/>
            <person name="Roelofs D."/>
        </authorList>
    </citation>
    <scope>NUCLEOTIDE SEQUENCE [LARGE SCALE GENOMIC DNA]</scope>
    <source>
        <strain evidence="1 2">VU population</strain>
        <tissue evidence="1">Whole body</tissue>
    </source>
</reference>
<sequence>MSLPFLPDQDFAAGILIKFGKRDLKINMIKRLSSKSLVISIKAKSGAGKRSREMIQSLTATVDEIKACSSVYSTPLRVNLYSREETNNDGTSNCIEQSKYECIPGGLLPLKPRERVIQEDFVFASIELTEHIEPRFLQEDLLVSFEAY</sequence>
<dbReference type="EMBL" id="LNIX01000012">
    <property type="protein sequence ID" value="OXA48022.1"/>
    <property type="molecule type" value="Genomic_DNA"/>
</dbReference>
<keyword evidence="2" id="KW-1185">Reference proteome</keyword>
<dbReference type="OrthoDB" id="28230at2759"/>
<evidence type="ECO:0000313" key="1">
    <source>
        <dbReference type="EMBL" id="OXA48022.1"/>
    </source>
</evidence>
<dbReference type="Proteomes" id="UP000198287">
    <property type="component" value="Unassembled WGS sequence"/>
</dbReference>
<protein>
    <submittedName>
        <fullName evidence="1">Uncharacterized protein</fullName>
    </submittedName>
</protein>
<comment type="caution">
    <text evidence="1">The sequence shown here is derived from an EMBL/GenBank/DDBJ whole genome shotgun (WGS) entry which is preliminary data.</text>
</comment>
<evidence type="ECO:0000313" key="2">
    <source>
        <dbReference type="Proteomes" id="UP000198287"/>
    </source>
</evidence>
<dbReference type="AlphaFoldDB" id="A0A226DR79"/>
<organism evidence="1 2">
    <name type="scientific">Folsomia candida</name>
    <name type="common">Springtail</name>
    <dbReference type="NCBI Taxonomy" id="158441"/>
    <lineage>
        <taxon>Eukaryota</taxon>
        <taxon>Metazoa</taxon>
        <taxon>Ecdysozoa</taxon>
        <taxon>Arthropoda</taxon>
        <taxon>Hexapoda</taxon>
        <taxon>Collembola</taxon>
        <taxon>Entomobryomorpha</taxon>
        <taxon>Isotomoidea</taxon>
        <taxon>Isotomidae</taxon>
        <taxon>Proisotominae</taxon>
        <taxon>Folsomia</taxon>
    </lineage>
</organism>
<name>A0A226DR79_FOLCA</name>
<accession>A0A226DR79</accession>
<gene>
    <name evidence="1" type="ORF">Fcan01_17181</name>
</gene>
<proteinExistence type="predicted"/>